<accession>A0A0E0L064</accession>
<feature type="domain" description="DUF1618" evidence="2">
    <location>
        <begin position="239"/>
        <end position="334"/>
    </location>
</feature>
<reference evidence="3" key="1">
    <citation type="submission" date="2015-04" db="UniProtKB">
        <authorList>
            <consortium name="EnsemblPlants"/>
        </authorList>
    </citation>
    <scope>IDENTIFICATION</scope>
</reference>
<organism evidence="3">
    <name type="scientific">Oryza punctata</name>
    <name type="common">Red rice</name>
    <dbReference type="NCBI Taxonomy" id="4537"/>
    <lineage>
        <taxon>Eukaryota</taxon>
        <taxon>Viridiplantae</taxon>
        <taxon>Streptophyta</taxon>
        <taxon>Embryophyta</taxon>
        <taxon>Tracheophyta</taxon>
        <taxon>Spermatophyta</taxon>
        <taxon>Magnoliopsida</taxon>
        <taxon>Liliopsida</taxon>
        <taxon>Poales</taxon>
        <taxon>Poaceae</taxon>
        <taxon>BOP clade</taxon>
        <taxon>Oryzoideae</taxon>
        <taxon>Oryzeae</taxon>
        <taxon>Oryzinae</taxon>
        <taxon>Oryza</taxon>
    </lineage>
</organism>
<feature type="compositionally biased region" description="Basic and acidic residues" evidence="1">
    <location>
        <begin position="1104"/>
        <end position="1116"/>
    </location>
</feature>
<name>A0A0E0L064_ORYPU</name>
<reference evidence="3" key="2">
    <citation type="submission" date="2018-05" db="EMBL/GenBank/DDBJ databases">
        <title>OpunRS2 (Oryza punctata Reference Sequence Version 2).</title>
        <authorList>
            <person name="Zhang J."/>
            <person name="Kudrna D."/>
            <person name="Lee S."/>
            <person name="Talag J."/>
            <person name="Welchert J."/>
            <person name="Wing R.A."/>
        </authorList>
    </citation>
    <scope>NUCLEOTIDE SEQUENCE [LARGE SCALE GENOMIC DNA]</scope>
</reference>
<evidence type="ECO:0000256" key="1">
    <source>
        <dbReference type="SAM" id="MobiDB-lite"/>
    </source>
</evidence>
<evidence type="ECO:0000313" key="4">
    <source>
        <dbReference type="Proteomes" id="UP000026962"/>
    </source>
</evidence>
<protein>
    <recommendedName>
        <fullName evidence="2">DUF1618 domain-containing protein</fullName>
    </recommendedName>
</protein>
<dbReference type="Gramene" id="OPUNC05G07900.1">
    <property type="protein sequence ID" value="OPUNC05G07900.1"/>
    <property type="gene ID" value="OPUNC05G07900"/>
</dbReference>
<keyword evidence="4" id="KW-1185">Reference proteome</keyword>
<dbReference type="PANTHER" id="PTHR33086:SF88">
    <property type="entry name" value="OS05G0250200 PROTEIN"/>
    <property type="match status" value="1"/>
</dbReference>
<dbReference type="AlphaFoldDB" id="A0A0E0L064"/>
<feature type="domain" description="DUF1618" evidence="2">
    <location>
        <begin position="935"/>
        <end position="1035"/>
    </location>
</feature>
<sequence length="1156" mass="127569">MHHLLRLRRSILSAAAFASGRALSTAAPPSRPRWAMIFHAEAARSSPAALRASFQLAEPPCASNIHVPAPLLDLRPLTDPRSQMRLLGGCVRGASGDGLLLLDFSDGLATGPVVGVHPDGLARQVTGFDERFDVTRFVCNPITGQLFRMPDIDGTKDTSWCQFTGILTQSDIPDGPPDRYAVAWLSVNDRDDNRRIAMRRFLSQRGEWDKLVGLPSPLPLARRMDVTHEVVAFAGRLWWVDVSWGAVSVDPFSDRPELQFVELPRGSVTEPVEEGIQKLGRFRRVGVSEGRLRYAEVSQKEPFVLSSFALDDNGSSWTLEHRVALSRIGVDGCHRHPDPEEEDDTPRIGVIDPLNASTICTGPVVATHTSGAPQRKLTGLIFNLHGTHDETQERRFAGLNLCPDITRLVCNPITGQLFRVPDIDGTKKSMFFNSAGLLTRSTHGHGHAWAASRVSGTSCWWACRPRSRSCAAAEPERRPAPRGCWPSPDSYGGSIWPVAWSPPTRSTTDQSSASSSCRKAACCQCQLYRRFGVSEGRLHCHYVEVSQNDPFVLSSFALDDDCSCWMLGHQVALGRLLANKYTVDLAQPLREYDVDMTTRTISRNDGMRPLGKEEGAENKTLADVLVRPGRRADDVPGYFRIERWAPPPNTAPLRVNRALVDLTDRLGYLGFTSFFHAANAKAKTLPSITLRFLCPPPKCSTRSAACTPPRRPWYLSTAASDASASRPRWGMIHHTGLLMPPSSRHAAFQLAEPPCASHILVPEHLVNPQPCPPGMMRACSSHARASSGDGLLVLDFMDGLTASPAAGVRGPIPIDGKQLKPDITRFVCNPLSGELFRIPDIDGTKKTLKWHLVGILTQSDRPNGPPDRYALASFSTHAAADDDDDDGEEWTFAVRRFLSQKGEWDKPAVFPSPLPVKRRLFMDHDPVTFAGRIWWVDVSWGTISVDPLSDQPELRFVELPGGSVMEPVEDEERRGLVRYRRLGVSEGRLRYAEVSQKEPFVLSCFALDDNGSSWTLEHRVALSRLRVDGGLPLQQEDTPQIGVIDPLNASIMYITIGVHCISVDMERGTVSNTKSNIKSKILSDILQLFDVDLLEDEQLFDQPEELKKEHGDRKEPDDQDQDGGTQEGADIIDCYFGPGIIGYWASTICGSQADTT</sequence>
<dbReference type="EnsemblPlants" id="OPUNC05G07900.1">
    <property type="protein sequence ID" value="OPUNC05G07900.1"/>
    <property type="gene ID" value="OPUNC05G07900"/>
</dbReference>
<dbReference type="OMA" id="FRIERWA"/>
<dbReference type="HOGENOM" id="CLU_275888_0_0_1"/>
<dbReference type="InterPro" id="IPR011676">
    <property type="entry name" value="DUF1618"/>
</dbReference>
<feature type="region of interest" description="Disordered" evidence="1">
    <location>
        <begin position="1104"/>
        <end position="1128"/>
    </location>
</feature>
<proteinExistence type="predicted"/>
<evidence type="ECO:0000313" key="3">
    <source>
        <dbReference type="EnsemblPlants" id="OPUNC05G07900.1"/>
    </source>
</evidence>
<evidence type="ECO:0000259" key="2">
    <source>
        <dbReference type="Pfam" id="PF07762"/>
    </source>
</evidence>
<dbReference type="Pfam" id="PF07762">
    <property type="entry name" value="DUF1618"/>
    <property type="match status" value="2"/>
</dbReference>
<dbReference type="Proteomes" id="UP000026962">
    <property type="component" value="Chromosome 5"/>
</dbReference>
<dbReference type="PANTHER" id="PTHR33086">
    <property type="entry name" value="OS05G0468200 PROTEIN-RELATED"/>
    <property type="match status" value="1"/>
</dbReference>